<reference evidence="2 3" key="2">
    <citation type="submission" date="2018-11" db="EMBL/GenBank/DDBJ databases">
        <authorList>
            <consortium name="Pathogen Informatics"/>
        </authorList>
    </citation>
    <scope>NUCLEOTIDE SEQUENCE [LARGE SCALE GENOMIC DNA]</scope>
</reference>
<dbReference type="AlphaFoldDB" id="A0A0R3QEE2"/>
<keyword evidence="1" id="KW-0472">Membrane</keyword>
<keyword evidence="1" id="KW-0812">Transmembrane</keyword>
<reference evidence="4" key="1">
    <citation type="submission" date="2017-02" db="UniProtKB">
        <authorList>
            <consortium name="WormBaseParasite"/>
        </authorList>
    </citation>
    <scope>IDENTIFICATION</scope>
</reference>
<gene>
    <name evidence="2" type="ORF">BTMF_LOCUS4030</name>
</gene>
<dbReference type="Proteomes" id="UP000280834">
    <property type="component" value="Unassembled WGS sequence"/>
</dbReference>
<evidence type="ECO:0000256" key="1">
    <source>
        <dbReference type="SAM" id="Phobius"/>
    </source>
</evidence>
<evidence type="ECO:0000313" key="3">
    <source>
        <dbReference type="Proteomes" id="UP000280834"/>
    </source>
</evidence>
<sequence length="52" mass="5869">MPMKLKICIFSSHFTIVILFLAICIIKGIINTVRCEYNPSSIPVHDSEVVFS</sequence>
<keyword evidence="3" id="KW-1185">Reference proteome</keyword>
<organism evidence="4">
    <name type="scientific">Brugia timori</name>
    <dbReference type="NCBI Taxonomy" id="42155"/>
    <lineage>
        <taxon>Eukaryota</taxon>
        <taxon>Metazoa</taxon>
        <taxon>Ecdysozoa</taxon>
        <taxon>Nematoda</taxon>
        <taxon>Chromadorea</taxon>
        <taxon>Rhabditida</taxon>
        <taxon>Spirurina</taxon>
        <taxon>Spiruromorpha</taxon>
        <taxon>Filarioidea</taxon>
        <taxon>Onchocercidae</taxon>
        <taxon>Brugia</taxon>
    </lineage>
</organism>
<dbReference type="EMBL" id="UZAG01003839">
    <property type="protein sequence ID" value="VDO15968.1"/>
    <property type="molecule type" value="Genomic_DNA"/>
</dbReference>
<protein>
    <submittedName>
        <fullName evidence="4">Col_cuticle_N domain-containing protein</fullName>
    </submittedName>
</protein>
<name>A0A0R3QEE2_9BILA</name>
<proteinExistence type="predicted"/>
<accession>A0A0R3QEE2</accession>
<evidence type="ECO:0000313" key="2">
    <source>
        <dbReference type="EMBL" id="VDO15968.1"/>
    </source>
</evidence>
<dbReference type="WBParaSite" id="BTMF_0000473201-mRNA-1">
    <property type="protein sequence ID" value="BTMF_0000473201-mRNA-1"/>
    <property type="gene ID" value="BTMF_0000473201"/>
</dbReference>
<feature type="transmembrane region" description="Helical" evidence="1">
    <location>
        <begin position="7"/>
        <end position="30"/>
    </location>
</feature>
<keyword evidence="1" id="KW-1133">Transmembrane helix</keyword>
<evidence type="ECO:0000313" key="4">
    <source>
        <dbReference type="WBParaSite" id="BTMF_0000473201-mRNA-1"/>
    </source>
</evidence>